<evidence type="ECO:0000313" key="1">
    <source>
        <dbReference type="EMBL" id="RDX97223.1"/>
    </source>
</evidence>
<gene>
    <name evidence="1" type="ORF">CR513_20024</name>
</gene>
<comment type="caution">
    <text evidence="1">The sequence shown here is derived from an EMBL/GenBank/DDBJ whole genome shotgun (WGS) entry which is preliminary data.</text>
</comment>
<feature type="non-terminal residue" evidence="1">
    <location>
        <position position="1"/>
    </location>
</feature>
<sequence>MANIYARPRPPQLIKCQTYTKPINYCQKPNTMGTIQTRSNPRPRPTRHIKCRLRIKSYVYLDHNQHSPVIIANNLCREQEEKLLKVLQ</sequence>
<organism evidence="1 2">
    <name type="scientific">Mucuna pruriens</name>
    <name type="common">Velvet bean</name>
    <name type="synonym">Dolichos pruriens</name>
    <dbReference type="NCBI Taxonomy" id="157652"/>
    <lineage>
        <taxon>Eukaryota</taxon>
        <taxon>Viridiplantae</taxon>
        <taxon>Streptophyta</taxon>
        <taxon>Embryophyta</taxon>
        <taxon>Tracheophyta</taxon>
        <taxon>Spermatophyta</taxon>
        <taxon>Magnoliopsida</taxon>
        <taxon>eudicotyledons</taxon>
        <taxon>Gunneridae</taxon>
        <taxon>Pentapetalae</taxon>
        <taxon>rosids</taxon>
        <taxon>fabids</taxon>
        <taxon>Fabales</taxon>
        <taxon>Fabaceae</taxon>
        <taxon>Papilionoideae</taxon>
        <taxon>50 kb inversion clade</taxon>
        <taxon>NPAAA clade</taxon>
        <taxon>indigoferoid/millettioid clade</taxon>
        <taxon>Phaseoleae</taxon>
        <taxon>Mucuna</taxon>
    </lineage>
</organism>
<proteinExistence type="predicted"/>
<accession>A0A371H3J8</accession>
<protein>
    <submittedName>
        <fullName evidence="1">Uncharacterized protein</fullName>
    </submittedName>
</protein>
<name>A0A371H3J8_MUCPR</name>
<evidence type="ECO:0000313" key="2">
    <source>
        <dbReference type="Proteomes" id="UP000257109"/>
    </source>
</evidence>
<dbReference type="OrthoDB" id="1752182at2759"/>
<dbReference type="EMBL" id="QJKJ01003709">
    <property type="protein sequence ID" value="RDX97223.1"/>
    <property type="molecule type" value="Genomic_DNA"/>
</dbReference>
<dbReference type="AlphaFoldDB" id="A0A371H3J8"/>
<reference evidence="1" key="1">
    <citation type="submission" date="2018-05" db="EMBL/GenBank/DDBJ databases">
        <title>Draft genome of Mucuna pruriens seed.</title>
        <authorList>
            <person name="Nnadi N.E."/>
            <person name="Vos R."/>
            <person name="Hasami M.H."/>
            <person name="Devisetty U.K."/>
            <person name="Aguiy J.C."/>
        </authorList>
    </citation>
    <scope>NUCLEOTIDE SEQUENCE [LARGE SCALE GENOMIC DNA]</scope>
    <source>
        <strain evidence="1">JCA_2017</strain>
    </source>
</reference>
<keyword evidence="2" id="KW-1185">Reference proteome</keyword>
<dbReference type="Proteomes" id="UP000257109">
    <property type="component" value="Unassembled WGS sequence"/>
</dbReference>